<dbReference type="AlphaFoldDB" id="A0A2X4UU05"/>
<gene>
    <name evidence="1" type="ORF">NCTC12961_03877</name>
</gene>
<organism evidence="1 2">
    <name type="scientific">Serratia plymuthica</name>
    <dbReference type="NCBI Taxonomy" id="82996"/>
    <lineage>
        <taxon>Bacteria</taxon>
        <taxon>Pseudomonadati</taxon>
        <taxon>Pseudomonadota</taxon>
        <taxon>Gammaproteobacteria</taxon>
        <taxon>Enterobacterales</taxon>
        <taxon>Yersiniaceae</taxon>
        <taxon>Serratia</taxon>
    </lineage>
</organism>
<evidence type="ECO:0000313" key="1">
    <source>
        <dbReference type="EMBL" id="SQI43327.1"/>
    </source>
</evidence>
<sequence>MEFDEQGPTSVPSDAKMVWGARQNGDWLRAYEDLVTEDIDLPELEAKTLILEGKRSTCRRRAPFTSVGVSLTSSLPLAGDIRRNILQMTTC</sequence>
<evidence type="ECO:0000313" key="2">
    <source>
        <dbReference type="Proteomes" id="UP000248897"/>
    </source>
</evidence>
<dbReference type="Proteomes" id="UP000248897">
    <property type="component" value="Chromosome 1"/>
</dbReference>
<proteinExistence type="predicted"/>
<reference evidence="1 2" key="1">
    <citation type="submission" date="2018-06" db="EMBL/GenBank/DDBJ databases">
        <authorList>
            <consortium name="Pathogen Informatics"/>
            <person name="Doyle S."/>
        </authorList>
    </citation>
    <scope>NUCLEOTIDE SEQUENCE [LARGE SCALE GENOMIC DNA]</scope>
    <source>
        <strain evidence="1 2">NCTC12961</strain>
    </source>
</reference>
<protein>
    <submittedName>
        <fullName evidence="1">Uncharacterized protein</fullName>
    </submittedName>
</protein>
<dbReference type="EMBL" id="LS483469">
    <property type="protein sequence ID" value="SQI43327.1"/>
    <property type="molecule type" value="Genomic_DNA"/>
</dbReference>
<name>A0A2X4UU05_SERPL</name>
<accession>A0A2X4UU05</accession>